<reference evidence="1" key="1">
    <citation type="submission" date="2022-11" db="EMBL/GenBank/DDBJ databases">
        <title>Larsenimonas rhizosphaerae sp. nov., isolated from a tidal mudflat.</title>
        <authorList>
            <person name="Lee S.D."/>
            <person name="Kim I.S."/>
        </authorList>
    </citation>
    <scope>NUCLEOTIDE SEQUENCE</scope>
    <source>
        <strain evidence="1">GH2-1</strain>
    </source>
</reference>
<evidence type="ECO:0000313" key="2">
    <source>
        <dbReference type="Proteomes" id="UP001165678"/>
    </source>
</evidence>
<comment type="caution">
    <text evidence="1">The sequence shown here is derived from an EMBL/GenBank/DDBJ whole genome shotgun (WGS) entry which is preliminary data.</text>
</comment>
<dbReference type="RefSeq" id="WP_265896967.1">
    <property type="nucleotide sequence ID" value="NZ_JAPIVE010000005.1"/>
</dbReference>
<proteinExistence type="predicted"/>
<protein>
    <submittedName>
        <fullName evidence="1">Uncharacterized protein</fullName>
    </submittedName>
</protein>
<evidence type="ECO:0000313" key="1">
    <source>
        <dbReference type="EMBL" id="MCX2525487.1"/>
    </source>
</evidence>
<accession>A0AA42CVB9</accession>
<keyword evidence="2" id="KW-1185">Reference proteome</keyword>
<name>A0AA42CVB9_9GAMM</name>
<dbReference type="EMBL" id="JAPIVE010000005">
    <property type="protein sequence ID" value="MCX2525487.1"/>
    <property type="molecule type" value="Genomic_DNA"/>
</dbReference>
<dbReference type="Proteomes" id="UP001165678">
    <property type="component" value="Unassembled WGS sequence"/>
</dbReference>
<dbReference type="AlphaFoldDB" id="A0AA42CVB9"/>
<gene>
    <name evidence="1" type="ORF">OQ287_14670</name>
</gene>
<organism evidence="1 2">
    <name type="scientific">Larsenimonas rhizosphaerae</name>
    <dbReference type="NCBI Taxonomy" id="2944682"/>
    <lineage>
        <taxon>Bacteria</taxon>
        <taxon>Pseudomonadati</taxon>
        <taxon>Pseudomonadota</taxon>
        <taxon>Gammaproteobacteria</taxon>
        <taxon>Oceanospirillales</taxon>
        <taxon>Halomonadaceae</taxon>
        <taxon>Larsenimonas</taxon>
    </lineage>
</organism>
<sequence length="87" mass="9635">MTLHQARSTEECTELLKGDLGQAFDAISASLAPDINQTLPQRAGQRWHRSPSTSVTGVFQQSTLLKRLNAEQTRAAERELCLIGVER</sequence>